<accession>A0A835VYG1</accession>
<proteinExistence type="predicted"/>
<feature type="compositionally biased region" description="Basic and acidic residues" evidence="1">
    <location>
        <begin position="22"/>
        <end position="32"/>
    </location>
</feature>
<name>A0A835VYG1_CHLIN</name>
<feature type="compositionally biased region" description="Low complexity" evidence="1">
    <location>
        <begin position="215"/>
        <end position="224"/>
    </location>
</feature>
<dbReference type="EMBL" id="JAEHOC010000028">
    <property type="protein sequence ID" value="KAG2430244.1"/>
    <property type="molecule type" value="Genomic_DNA"/>
</dbReference>
<feature type="region of interest" description="Disordered" evidence="1">
    <location>
        <begin position="138"/>
        <end position="328"/>
    </location>
</feature>
<keyword evidence="3" id="KW-1185">Reference proteome</keyword>
<evidence type="ECO:0000256" key="1">
    <source>
        <dbReference type="SAM" id="MobiDB-lite"/>
    </source>
</evidence>
<dbReference type="OrthoDB" id="540872at2759"/>
<protein>
    <submittedName>
        <fullName evidence="2">Uncharacterized protein</fullName>
    </submittedName>
</protein>
<gene>
    <name evidence="2" type="ORF">HXX76_010342</name>
</gene>
<feature type="compositionally biased region" description="Low complexity" evidence="1">
    <location>
        <begin position="166"/>
        <end position="188"/>
    </location>
</feature>
<feature type="region of interest" description="Disordered" evidence="1">
    <location>
        <begin position="101"/>
        <end position="122"/>
    </location>
</feature>
<organism evidence="2 3">
    <name type="scientific">Chlamydomonas incerta</name>
    <dbReference type="NCBI Taxonomy" id="51695"/>
    <lineage>
        <taxon>Eukaryota</taxon>
        <taxon>Viridiplantae</taxon>
        <taxon>Chlorophyta</taxon>
        <taxon>core chlorophytes</taxon>
        <taxon>Chlorophyceae</taxon>
        <taxon>CS clade</taxon>
        <taxon>Chlamydomonadales</taxon>
        <taxon>Chlamydomonadaceae</taxon>
        <taxon>Chlamydomonas</taxon>
    </lineage>
</organism>
<comment type="caution">
    <text evidence="2">The sequence shown here is derived from an EMBL/GenBank/DDBJ whole genome shotgun (WGS) entry which is preliminary data.</text>
</comment>
<sequence>MEERAAAAKERIAAAYQIANQDRESRKAKMIDKLVPAKRTRAPAPVHSSGARGAGAGGSASAFLHKPRADSRSSIMSKPGAQAKLLKELGLVRPAPRPATSVRVIRTPAQAPPVSSAATGRSSSLAGAALLCRATGGQLGQIGRPAGGTGTSSSGKESVPQPPPQVAARQAAVAAARAAAASSASPASGMTGFRSNTHQLSSSPSPAAGSKRPAPDAAGGQPAGKLARPGSGPGSGVASGSPGVVKPDPRVMFPRQAPSSSPGQSKFAVPTARNTQASTGPPTIPPPKPSAGGLRGGDGAKPPRVAAVAGGGRAGGGAGGGLQPMDDL</sequence>
<feature type="region of interest" description="Disordered" evidence="1">
    <location>
        <begin position="22"/>
        <end position="77"/>
    </location>
</feature>
<feature type="compositionally biased region" description="Gly residues" evidence="1">
    <location>
        <begin position="309"/>
        <end position="322"/>
    </location>
</feature>
<feature type="compositionally biased region" description="Polar residues" evidence="1">
    <location>
        <begin position="193"/>
        <end position="205"/>
    </location>
</feature>
<evidence type="ECO:0000313" key="3">
    <source>
        <dbReference type="Proteomes" id="UP000650467"/>
    </source>
</evidence>
<feature type="compositionally biased region" description="Gly residues" evidence="1">
    <location>
        <begin position="138"/>
        <end position="150"/>
    </location>
</feature>
<reference evidence="2" key="1">
    <citation type="journal article" date="2020" name="bioRxiv">
        <title>Comparative genomics of Chlamydomonas.</title>
        <authorList>
            <person name="Craig R.J."/>
            <person name="Hasan A.R."/>
            <person name="Ness R.W."/>
            <person name="Keightley P.D."/>
        </authorList>
    </citation>
    <scope>NUCLEOTIDE SEQUENCE</scope>
    <source>
        <strain evidence="2">SAG 7.73</strain>
    </source>
</reference>
<dbReference type="Proteomes" id="UP000650467">
    <property type="component" value="Unassembled WGS sequence"/>
</dbReference>
<dbReference type="AlphaFoldDB" id="A0A835VYG1"/>
<evidence type="ECO:0000313" key="2">
    <source>
        <dbReference type="EMBL" id="KAG2430244.1"/>
    </source>
</evidence>